<dbReference type="InParanoid" id="D8RFU1"/>
<dbReference type="GO" id="GO:0003723">
    <property type="term" value="F:RNA binding"/>
    <property type="evidence" value="ECO:0007669"/>
    <property type="project" value="InterPro"/>
</dbReference>
<dbReference type="FunFam" id="1.25.40.10:FF:000158">
    <property type="entry name" value="pentatricopeptide repeat-containing protein At2g33680"/>
    <property type="match status" value="1"/>
</dbReference>
<dbReference type="InterPro" id="IPR011990">
    <property type="entry name" value="TPR-like_helical_dom_sf"/>
</dbReference>
<dbReference type="eggNOG" id="KOG4197">
    <property type="taxonomic scope" value="Eukaryota"/>
</dbReference>
<dbReference type="AlphaFoldDB" id="D8RFU1"/>
<feature type="repeat" description="PPR" evidence="2">
    <location>
        <begin position="7"/>
        <end position="41"/>
    </location>
</feature>
<dbReference type="GO" id="GO:0009451">
    <property type="term" value="P:RNA modification"/>
    <property type="evidence" value="ECO:0007669"/>
    <property type="project" value="InterPro"/>
</dbReference>
<evidence type="ECO:0000313" key="3">
    <source>
        <dbReference type="EMBL" id="EFJ28924.1"/>
    </source>
</evidence>
<name>D8RFU1_SELML</name>
<sequence>MGARKKPLLAWNAIVLGYVRAGRSDRALEIFHSMQMEGVRPDERSFLAAIGACASLACHHLQETLETFSRMPQRDVVSWNSVMAAYAQDGHISAARKILERMPERNVVSWDTMVAAYAQRGDTDRSLQAFLSLLLEGLQPDEMTFRSVLTACSYVGGLEESLSRFHSMSSDFGLAPRREHCSCIVDLLGRVGQLQDAEEFVTSPDSSSASSASWGALLGACKIHSDPERGGRAITHFTKLDPENSAPYLLLASTLES</sequence>
<dbReference type="Gene3D" id="1.25.40.10">
    <property type="entry name" value="Tetratricopeptide repeat domain"/>
    <property type="match status" value="1"/>
</dbReference>
<protein>
    <recommendedName>
        <fullName evidence="5">Pentacotripeptide-repeat region of PRORP domain-containing protein</fullName>
    </recommendedName>
</protein>
<keyword evidence="1" id="KW-0677">Repeat</keyword>
<dbReference type="Proteomes" id="UP000001514">
    <property type="component" value="Unassembled WGS sequence"/>
</dbReference>
<dbReference type="GO" id="GO:0048731">
    <property type="term" value="P:system development"/>
    <property type="evidence" value="ECO:0007669"/>
    <property type="project" value="UniProtKB-ARBA"/>
</dbReference>
<dbReference type="Pfam" id="PF13041">
    <property type="entry name" value="PPR_2"/>
    <property type="match status" value="1"/>
</dbReference>
<dbReference type="PANTHER" id="PTHR47926">
    <property type="entry name" value="PENTATRICOPEPTIDE REPEAT-CONTAINING PROTEIN"/>
    <property type="match status" value="1"/>
</dbReference>
<accession>D8RFU1</accession>
<evidence type="ECO:0000256" key="1">
    <source>
        <dbReference type="ARBA" id="ARBA00022737"/>
    </source>
</evidence>
<keyword evidence="4" id="KW-1185">Reference proteome</keyword>
<reference evidence="3 4" key="1">
    <citation type="journal article" date="2011" name="Science">
        <title>The Selaginella genome identifies genetic changes associated with the evolution of vascular plants.</title>
        <authorList>
            <person name="Banks J.A."/>
            <person name="Nishiyama T."/>
            <person name="Hasebe M."/>
            <person name="Bowman J.L."/>
            <person name="Gribskov M."/>
            <person name="dePamphilis C."/>
            <person name="Albert V.A."/>
            <person name="Aono N."/>
            <person name="Aoyama T."/>
            <person name="Ambrose B.A."/>
            <person name="Ashton N.W."/>
            <person name="Axtell M.J."/>
            <person name="Barker E."/>
            <person name="Barker M.S."/>
            <person name="Bennetzen J.L."/>
            <person name="Bonawitz N.D."/>
            <person name="Chapple C."/>
            <person name="Cheng C."/>
            <person name="Correa L.G."/>
            <person name="Dacre M."/>
            <person name="DeBarry J."/>
            <person name="Dreyer I."/>
            <person name="Elias M."/>
            <person name="Engstrom E.M."/>
            <person name="Estelle M."/>
            <person name="Feng L."/>
            <person name="Finet C."/>
            <person name="Floyd S.K."/>
            <person name="Frommer W.B."/>
            <person name="Fujita T."/>
            <person name="Gramzow L."/>
            <person name="Gutensohn M."/>
            <person name="Harholt J."/>
            <person name="Hattori M."/>
            <person name="Heyl A."/>
            <person name="Hirai T."/>
            <person name="Hiwatashi Y."/>
            <person name="Ishikawa M."/>
            <person name="Iwata M."/>
            <person name="Karol K.G."/>
            <person name="Koehler B."/>
            <person name="Kolukisaoglu U."/>
            <person name="Kubo M."/>
            <person name="Kurata T."/>
            <person name="Lalonde S."/>
            <person name="Li K."/>
            <person name="Li Y."/>
            <person name="Litt A."/>
            <person name="Lyons E."/>
            <person name="Manning G."/>
            <person name="Maruyama T."/>
            <person name="Michael T.P."/>
            <person name="Mikami K."/>
            <person name="Miyazaki S."/>
            <person name="Morinaga S."/>
            <person name="Murata T."/>
            <person name="Mueller-Roeber B."/>
            <person name="Nelson D.R."/>
            <person name="Obara M."/>
            <person name="Oguri Y."/>
            <person name="Olmstead R.G."/>
            <person name="Onodera N."/>
            <person name="Petersen B.L."/>
            <person name="Pils B."/>
            <person name="Prigge M."/>
            <person name="Rensing S.A."/>
            <person name="Riano-Pachon D.M."/>
            <person name="Roberts A.W."/>
            <person name="Sato Y."/>
            <person name="Scheller H.V."/>
            <person name="Schulz B."/>
            <person name="Schulz C."/>
            <person name="Shakirov E.V."/>
            <person name="Shibagaki N."/>
            <person name="Shinohara N."/>
            <person name="Shippen D.E."/>
            <person name="Soerensen I."/>
            <person name="Sotooka R."/>
            <person name="Sugimoto N."/>
            <person name="Sugita M."/>
            <person name="Sumikawa N."/>
            <person name="Tanurdzic M."/>
            <person name="Theissen G."/>
            <person name="Ulvskov P."/>
            <person name="Wakazuki S."/>
            <person name="Weng J.K."/>
            <person name="Willats W.W."/>
            <person name="Wipf D."/>
            <person name="Wolf P.G."/>
            <person name="Yang L."/>
            <person name="Zimmer A.D."/>
            <person name="Zhu Q."/>
            <person name="Mitros T."/>
            <person name="Hellsten U."/>
            <person name="Loque D."/>
            <person name="Otillar R."/>
            <person name="Salamov A."/>
            <person name="Schmutz J."/>
            <person name="Shapiro H."/>
            <person name="Lindquist E."/>
            <person name="Lucas S."/>
            <person name="Rokhsar D."/>
            <person name="Grigoriev I.V."/>
        </authorList>
    </citation>
    <scope>NUCLEOTIDE SEQUENCE [LARGE SCALE GENOMIC DNA]</scope>
</reference>
<dbReference type="InterPro" id="IPR046960">
    <property type="entry name" value="PPR_At4g14850-like_plant"/>
</dbReference>
<dbReference type="KEGG" id="smo:SELMODRAFT_92610"/>
<dbReference type="PANTHER" id="PTHR47926:SF533">
    <property type="entry name" value="DYW DOMAIN-CONTAINING PROTEIN"/>
    <property type="match status" value="1"/>
</dbReference>
<dbReference type="Gramene" id="EFJ28924">
    <property type="protein sequence ID" value="EFJ28924"/>
    <property type="gene ID" value="SELMODRAFT_92610"/>
</dbReference>
<proteinExistence type="predicted"/>
<dbReference type="HOGENOM" id="CLU_002706_0_0_1"/>
<dbReference type="InterPro" id="IPR002885">
    <property type="entry name" value="PPR_rpt"/>
</dbReference>
<dbReference type="PROSITE" id="PS51375">
    <property type="entry name" value="PPR"/>
    <property type="match status" value="2"/>
</dbReference>
<evidence type="ECO:0000313" key="4">
    <source>
        <dbReference type="Proteomes" id="UP000001514"/>
    </source>
</evidence>
<evidence type="ECO:0008006" key="5">
    <source>
        <dbReference type="Google" id="ProtNLM"/>
    </source>
</evidence>
<gene>
    <name evidence="3" type="ORF">SELMODRAFT_92610</name>
</gene>
<organism evidence="4">
    <name type="scientific">Selaginella moellendorffii</name>
    <name type="common">Spikemoss</name>
    <dbReference type="NCBI Taxonomy" id="88036"/>
    <lineage>
        <taxon>Eukaryota</taxon>
        <taxon>Viridiplantae</taxon>
        <taxon>Streptophyta</taxon>
        <taxon>Embryophyta</taxon>
        <taxon>Tracheophyta</taxon>
        <taxon>Lycopodiopsida</taxon>
        <taxon>Selaginellales</taxon>
        <taxon>Selaginellaceae</taxon>
        <taxon>Selaginella</taxon>
    </lineage>
</organism>
<dbReference type="Pfam" id="PF01535">
    <property type="entry name" value="PPR"/>
    <property type="match status" value="2"/>
</dbReference>
<feature type="repeat" description="PPR" evidence="2">
    <location>
        <begin position="75"/>
        <end position="109"/>
    </location>
</feature>
<evidence type="ECO:0000256" key="2">
    <source>
        <dbReference type="PROSITE-ProRule" id="PRU00708"/>
    </source>
</evidence>
<dbReference type="NCBIfam" id="TIGR00756">
    <property type="entry name" value="PPR"/>
    <property type="match status" value="3"/>
</dbReference>
<dbReference type="EMBL" id="GL377578">
    <property type="protein sequence ID" value="EFJ28924.1"/>
    <property type="molecule type" value="Genomic_DNA"/>
</dbReference>